<dbReference type="SUPFAM" id="SSF53448">
    <property type="entry name" value="Nucleotide-diphospho-sugar transferases"/>
    <property type="match status" value="1"/>
</dbReference>
<evidence type="ECO:0000313" key="2">
    <source>
        <dbReference type="EMBL" id="MBB2150974.1"/>
    </source>
</evidence>
<gene>
    <name evidence="2" type="ORF">GM920_18910</name>
</gene>
<comment type="caution">
    <text evidence="2">The sequence shown here is derived from an EMBL/GenBank/DDBJ whole genome shotgun (WGS) entry which is preliminary data.</text>
</comment>
<dbReference type="Gene3D" id="3.90.550.10">
    <property type="entry name" value="Spore Coat Polysaccharide Biosynthesis Protein SpsA, Chain A"/>
    <property type="match status" value="1"/>
</dbReference>
<name>A0ABR6F1S9_9SPHI</name>
<dbReference type="InterPro" id="IPR001173">
    <property type="entry name" value="Glyco_trans_2-like"/>
</dbReference>
<dbReference type="Pfam" id="PF00535">
    <property type="entry name" value="Glycos_transf_2"/>
    <property type="match status" value="1"/>
</dbReference>
<proteinExistence type="predicted"/>
<keyword evidence="3" id="KW-1185">Reference proteome</keyword>
<dbReference type="Proteomes" id="UP000636110">
    <property type="component" value="Unassembled WGS sequence"/>
</dbReference>
<dbReference type="CDD" id="cd06433">
    <property type="entry name" value="GT_2_WfgS_like"/>
    <property type="match status" value="1"/>
</dbReference>
<dbReference type="RefSeq" id="WP_182960416.1">
    <property type="nucleotide sequence ID" value="NZ_WNXC01000008.1"/>
</dbReference>
<protein>
    <submittedName>
        <fullName evidence="2">Glycosyltransferase</fullName>
    </submittedName>
</protein>
<reference evidence="2 3" key="1">
    <citation type="submission" date="2019-11" db="EMBL/GenBank/DDBJ databases">
        <title>Description of Pedobacter sp. LMG 31462T.</title>
        <authorList>
            <person name="Carlier A."/>
            <person name="Qi S."/>
            <person name="Vandamme P."/>
        </authorList>
    </citation>
    <scope>NUCLEOTIDE SEQUENCE [LARGE SCALE GENOMIC DNA]</scope>
    <source>
        <strain evidence="2 3">LMG 31462</strain>
    </source>
</reference>
<dbReference type="PANTHER" id="PTHR22916:SF3">
    <property type="entry name" value="UDP-GLCNAC:BETAGAL BETA-1,3-N-ACETYLGLUCOSAMINYLTRANSFERASE-LIKE PROTEIN 1"/>
    <property type="match status" value="1"/>
</dbReference>
<accession>A0ABR6F1S9</accession>
<dbReference type="InterPro" id="IPR029044">
    <property type="entry name" value="Nucleotide-diphossugar_trans"/>
</dbReference>
<evidence type="ECO:0000313" key="3">
    <source>
        <dbReference type="Proteomes" id="UP000636110"/>
    </source>
</evidence>
<sequence>MTYSIIVPTFNSEKTLSACLSSIINQGCQDFEIIISDGLSTDSTLAIARNFNDDRIKTFSEPDAGIYDAMNKSIERAKGDWLLFLGSDDLLFDAEVLEKVKNHLMVTDAAFVYGDVKMVGDTPWAKDGTLYKGETTLPGLFDANICHQAIFYAKKVFVDRKIGYDLNYRICADYDLNLFCASRYPIQYVPVTIAYFNSGGMSTVVPDVVFNREKWLNIVSYFREKLFDEDLGSSTKELKKTWKRFFKRFQIGMSILSFRIYWYQRFKKPH</sequence>
<organism evidence="2 3">
    <name type="scientific">Pedobacter gandavensis</name>
    <dbReference type="NCBI Taxonomy" id="2679963"/>
    <lineage>
        <taxon>Bacteria</taxon>
        <taxon>Pseudomonadati</taxon>
        <taxon>Bacteroidota</taxon>
        <taxon>Sphingobacteriia</taxon>
        <taxon>Sphingobacteriales</taxon>
        <taxon>Sphingobacteriaceae</taxon>
        <taxon>Pedobacter</taxon>
    </lineage>
</organism>
<feature type="domain" description="Glycosyltransferase 2-like" evidence="1">
    <location>
        <begin position="4"/>
        <end position="124"/>
    </location>
</feature>
<dbReference type="EMBL" id="WNXC01000008">
    <property type="protein sequence ID" value="MBB2150974.1"/>
    <property type="molecule type" value="Genomic_DNA"/>
</dbReference>
<dbReference type="PANTHER" id="PTHR22916">
    <property type="entry name" value="GLYCOSYLTRANSFERASE"/>
    <property type="match status" value="1"/>
</dbReference>
<evidence type="ECO:0000259" key="1">
    <source>
        <dbReference type="Pfam" id="PF00535"/>
    </source>
</evidence>